<evidence type="ECO:0008006" key="5">
    <source>
        <dbReference type="Google" id="ProtNLM"/>
    </source>
</evidence>
<reference evidence="3 4" key="1">
    <citation type="submission" date="2019-02" db="EMBL/GenBank/DDBJ databases">
        <title>Deep-cultivation of Planctomycetes and their phenomic and genomic characterization uncovers novel biology.</title>
        <authorList>
            <person name="Wiegand S."/>
            <person name="Jogler M."/>
            <person name="Boedeker C."/>
            <person name="Pinto D."/>
            <person name="Vollmers J."/>
            <person name="Rivas-Marin E."/>
            <person name="Kohn T."/>
            <person name="Peeters S.H."/>
            <person name="Heuer A."/>
            <person name="Rast P."/>
            <person name="Oberbeckmann S."/>
            <person name="Bunk B."/>
            <person name="Jeske O."/>
            <person name="Meyerdierks A."/>
            <person name="Storesund J.E."/>
            <person name="Kallscheuer N."/>
            <person name="Luecker S."/>
            <person name="Lage O.M."/>
            <person name="Pohl T."/>
            <person name="Merkel B.J."/>
            <person name="Hornburger P."/>
            <person name="Mueller R.-W."/>
            <person name="Bruemmer F."/>
            <person name="Labrenz M."/>
            <person name="Spormann A.M."/>
            <person name="Op den Camp H."/>
            <person name="Overmann J."/>
            <person name="Amann R."/>
            <person name="Jetten M.S.M."/>
            <person name="Mascher T."/>
            <person name="Medema M.H."/>
            <person name="Devos D.P."/>
            <person name="Kaster A.-K."/>
            <person name="Ovreas L."/>
            <person name="Rohde M."/>
            <person name="Galperin M.Y."/>
            <person name="Jogler C."/>
        </authorList>
    </citation>
    <scope>NUCLEOTIDE SEQUENCE [LARGE SCALE GENOMIC DNA]</scope>
    <source>
        <strain evidence="3 4">TBK1r</strain>
    </source>
</reference>
<dbReference type="Proteomes" id="UP000318081">
    <property type="component" value="Chromosome"/>
</dbReference>
<feature type="chain" id="PRO_5047112640" description="CARDB domain-containing protein" evidence="2">
    <location>
        <begin position="30"/>
        <end position="268"/>
    </location>
</feature>
<feature type="compositionally biased region" description="Polar residues" evidence="1">
    <location>
        <begin position="258"/>
        <end position="268"/>
    </location>
</feature>
<sequence>MKRHSLLCRWMFAVIAGALIGNSLAVAHADEAALRRLLHGPDRCDHVIPMLLRYGVNNDSSPAAAMNTFHPYGPIAIPAAELGDLELISITRHADTAAGCGPSFDLVIKNCSTRDVCGAHVTLVGLLGRIRPTSPNVTTKLDSIPAGQAIQVTATLPIQSLAMGNLNGQAIAMNQVLVVLDSFDQFMESNEANNLRLYDAATIPVAATAAIEPTATTETATPDQVTNVSQPVIEPASPSDSGVGLSSPDLRSAIDQFTDGTATGQDAS</sequence>
<evidence type="ECO:0000313" key="3">
    <source>
        <dbReference type="EMBL" id="QDV87662.1"/>
    </source>
</evidence>
<evidence type="ECO:0000313" key="4">
    <source>
        <dbReference type="Proteomes" id="UP000318081"/>
    </source>
</evidence>
<gene>
    <name evidence="3" type="ORF">TBK1r_66930</name>
</gene>
<dbReference type="InterPro" id="IPR013783">
    <property type="entry name" value="Ig-like_fold"/>
</dbReference>
<organism evidence="3 4">
    <name type="scientific">Stieleria magnilauensis</name>
    <dbReference type="NCBI Taxonomy" id="2527963"/>
    <lineage>
        <taxon>Bacteria</taxon>
        <taxon>Pseudomonadati</taxon>
        <taxon>Planctomycetota</taxon>
        <taxon>Planctomycetia</taxon>
        <taxon>Pirellulales</taxon>
        <taxon>Pirellulaceae</taxon>
        <taxon>Stieleria</taxon>
    </lineage>
</organism>
<keyword evidence="2" id="KW-0732">Signal</keyword>
<evidence type="ECO:0000256" key="1">
    <source>
        <dbReference type="SAM" id="MobiDB-lite"/>
    </source>
</evidence>
<feature type="signal peptide" evidence="2">
    <location>
        <begin position="1"/>
        <end position="29"/>
    </location>
</feature>
<feature type="region of interest" description="Disordered" evidence="1">
    <location>
        <begin position="214"/>
        <end position="268"/>
    </location>
</feature>
<protein>
    <recommendedName>
        <fullName evidence="5">CARDB domain-containing protein</fullName>
    </recommendedName>
</protein>
<evidence type="ECO:0000256" key="2">
    <source>
        <dbReference type="SAM" id="SignalP"/>
    </source>
</evidence>
<name>A0ABX5Y1J7_9BACT</name>
<accession>A0ABX5Y1J7</accession>
<dbReference type="Gene3D" id="2.60.40.10">
    <property type="entry name" value="Immunoglobulins"/>
    <property type="match status" value="1"/>
</dbReference>
<dbReference type="EMBL" id="CP036432">
    <property type="protein sequence ID" value="QDV87662.1"/>
    <property type="molecule type" value="Genomic_DNA"/>
</dbReference>
<proteinExistence type="predicted"/>
<keyword evidence="4" id="KW-1185">Reference proteome</keyword>
<dbReference type="RefSeq" id="WP_145219465.1">
    <property type="nucleotide sequence ID" value="NZ_CP036432.1"/>
</dbReference>